<sequence>MTRCGDTKRIGAALAAMLSAGFAAGASAQDGERITVEGEIIDTWCYYSGVMGGPDAVVGSAHHTCALWCSAGGIPVGLLTPEGEVYMVLKLPGTDQLAGGDTALNLASHTVTAEGLAYERDGLRYILVETVVSDQDITNLNHEDYGVVPGFAIPDDAVEQ</sequence>
<keyword evidence="1" id="KW-0732">Signal</keyword>
<accession>A0A1X6ZHR6</accession>
<dbReference type="AlphaFoldDB" id="A0A1X6ZHR6"/>
<dbReference type="Proteomes" id="UP000193570">
    <property type="component" value="Unassembled WGS sequence"/>
</dbReference>
<name>A0A1X6ZHR6_9RHOB</name>
<feature type="signal peptide" evidence="1">
    <location>
        <begin position="1"/>
        <end position="28"/>
    </location>
</feature>
<protein>
    <submittedName>
        <fullName evidence="2">Uncharacterized protein</fullName>
    </submittedName>
</protein>
<evidence type="ECO:0000313" key="2">
    <source>
        <dbReference type="EMBL" id="SLN51527.1"/>
    </source>
</evidence>
<reference evidence="2 3" key="1">
    <citation type="submission" date="2017-03" db="EMBL/GenBank/DDBJ databases">
        <authorList>
            <person name="Afonso C.L."/>
            <person name="Miller P.J."/>
            <person name="Scott M.A."/>
            <person name="Spackman E."/>
            <person name="Goraichik I."/>
            <person name="Dimitrov K.M."/>
            <person name="Suarez D.L."/>
            <person name="Swayne D.E."/>
        </authorList>
    </citation>
    <scope>NUCLEOTIDE SEQUENCE [LARGE SCALE GENOMIC DNA]</scope>
    <source>
        <strain evidence="2 3">CECT 8625</strain>
    </source>
</reference>
<evidence type="ECO:0000313" key="3">
    <source>
        <dbReference type="Proteomes" id="UP000193570"/>
    </source>
</evidence>
<evidence type="ECO:0000256" key="1">
    <source>
        <dbReference type="SAM" id="SignalP"/>
    </source>
</evidence>
<gene>
    <name evidence="2" type="ORF">ROJ8625_02572</name>
</gene>
<dbReference type="EMBL" id="FWFK01000004">
    <property type="protein sequence ID" value="SLN51527.1"/>
    <property type="molecule type" value="Genomic_DNA"/>
</dbReference>
<keyword evidence="3" id="KW-1185">Reference proteome</keyword>
<organism evidence="2 3">
    <name type="scientific">Roseivivax jejudonensis</name>
    <dbReference type="NCBI Taxonomy" id="1529041"/>
    <lineage>
        <taxon>Bacteria</taxon>
        <taxon>Pseudomonadati</taxon>
        <taxon>Pseudomonadota</taxon>
        <taxon>Alphaproteobacteria</taxon>
        <taxon>Rhodobacterales</taxon>
        <taxon>Roseobacteraceae</taxon>
        <taxon>Roseivivax</taxon>
    </lineage>
</organism>
<proteinExistence type="predicted"/>
<feature type="chain" id="PRO_5012710730" evidence="1">
    <location>
        <begin position="29"/>
        <end position="160"/>
    </location>
</feature>